<dbReference type="InterPro" id="IPR027417">
    <property type="entry name" value="P-loop_NTPase"/>
</dbReference>
<sequence>MHDRLLMRMPTGIPSLDPVLDGGVPPGSVVLLLGEHGAGNVEFVQTSLMHLTRLKRAGQTGGERLLVPPSISYVTITRMREDILREVALSFSPDLYDQLGEGILFHDLSEFYFDASIVPPSWYGAGTAMERLQKKQRREGGGILAELAGVLKVLPEDGLIVLDSLTDITPSLAECEDWHTFIAFLRGLQRAAKNWNCTIFLLLASGILDRSRELEIADCVDATFIFQWEESGAQRRQRVMYFGKFRGVMTRLEDKNLVKFAVSISAKGGFEVRNIRMVV</sequence>
<dbReference type="GO" id="GO:0005524">
    <property type="term" value="F:ATP binding"/>
    <property type="evidence" value="ECO:0007669"/>
    <property type="project" value="UniProtKB-KW"/>
</dbReference>
<dbReference type="RefSeq" id="WP_318621865.1">
    <property type="nucleotide sequence ID" value="NZ_CP137642.1"/>
</dbReference>
<accession>A0AAX4FW60</accession>
<dbReference type="Proteomes" id="UP001305652">
    <property type="component" value="Chromosome"/>
</dbReference>
<reference evidence="3 4" key="1">
    <citation type="submission" date="2023-10" db="EMBL/GenBank/DDBJ databases">
        <title>The complete genome sequence of Methanoculleus receptaculi DSM 18860.</title>
        <authorList>
            <person name="Lai S.-J."/>
            <person name="You Y.-T."/>
            <person name="Chen S.-C."/>
        </authorList>
    </citation>
    <scope>NUCLEOTIDE SEQUENCE [LARGE SCALE GENOMIC DNA]</scope>
    <source>
        <strain evidence="3 4">DSM 18860</strain>
    </source>
</reference>
<dbReference type="Gene3D" id="3.40.50.300">
    <property type="entry name" value="P-loop containing nucleotide triphosphate hydrolases"/>
    <property type="match status" value="1"/>
</dbReference>
<dbReference type="AlphaFoldDB" id="A0AAX4FW60"/>
<keyword evidence="4" id="KW-1185">Reference proteome</keyword>
<proteinExistence type="predicted"/>
<keyword evidence="2" id="KW-0067">ATP-binding</keyword>
<evidence type="ECO:0000256" key="2">
    <source>
        <dbReference type="ARBA" id="ARBA00022840"/>
    </source>
</evidence>
<evidence type="ECO:0000256" key="1">
    <source>
        <dbReference type="ARBA" id="ARBA00022741"/>
    </source>
</evidence>
<dbReference type="GeneID" id="85731920"/>
<dbReference type="EMBL" id="CP137642">
    <property type="protein sequence ID" value="WOX58075.1"/>
    <property type="molecule type" value="Genomic_DNA"/>
</dbReference>
<keyword evidence="1" id="KW-0547">Nucleotide-binding</keyword>
<organism evidence="3 4">
    <name type="scientific">Methanoculleus receptaculi</name>
    <dbReference type="NCBI Taxonomy" id="394967"/>
    <lineage>
        <taxon>Archaea</taxon>
        <taxon>Methanobacteriati</taxon>
        <taxon>Methanobacteriota</taxon>
        <taxon>Stenosarchaea group</taxon>
        <taxon>Methanomicrobia</taxon>
        <taxon>Methanomicrobiales</taxon>
        <taxon>Methanomicrobiaceae</taxon>
        <taxon>Methanoculleus</taxon>
    </lineage>
</organism>
<name>A0AAX4FW60_9EURY</name>
<dbReference type="SUPFAM" id="SSF52540">
    <property type="entry name" value="P-loop containing nucleoside triphosphate hydrolases"/>
    <property type="match status" value="1"/>
</dbReference>
<protein>
    <submittedName>
        <fullName evidence="3">RAD55 family ATPase</fullName>
    </submittedName>
</protein>
<evidence type="ECO:0000313" key="3">
    <source>
        <dbReference type="EMBL" id="WOX58075.1"/>
    </source>
</evidence>
<gene>
    <name evidence="3" type="ORF">R6Y96_02145</name>
</gene>
<evidence type="ECO:0000313" key="4">
    <source>
        <dbReference type="Proteomes" id="UP001305652"/>
    </source>
</evidence>
<dbReference type="PANTHER" id="PTHR43637">
    <property type="entry name" value="UPF0273 PROTEIN TM_0370"/>
    <property type="match status" value="1"/>
</dbReference>
<dbReference type="KEGG" id="mrc:R6Y96_02145"/>